<dbReference type="Pfam" id="PF01370">
    <property type="entry name" value="Epimerase"/>
    <property type="match status" value="1"/>
</dbReference>
<proteinExistence type="predicted"/>
<dbReference type="InterPro" id="IPR036291">
    <property type="entry name" value="NAD(P)-bd_dom_sf"/>
</dbReference>
<evidence type="ECO:0000259" key="1">
    <source>
        <dbReference type="Pfam" id="PF01370"/>
    </source>
</evidence>
<dbReference type="Proteomes" id="UP000247569">
    <property type="component" value="Unassembled WGS sequence"/>
</dbReference>
<dbReference type="InterPro" id="IPR001509">
    <property type="entry name" value="Epimerase_deHydtase"/>
</dbReference>
<gene>
    <name evidence="2" type="ORF">DFR70_11850</name>
</gene>
<feature type="domain" description="NAD-dependent epimerase/dehydratase" evidence="1">
    <location>
        <begin position="4"/>
        <end position="179"/>
    </location>
</feature>
<dbReference type="EMBL" id="QJKF01000018">
    <property type="protein sequence ID" value="PXX57395.1"/>
    <property type="molecule type" value="Genomic_DNA"/>
</dbReference>
<accession>A0A318JR81</accession>
<protein>
    <submittedName>
        <fullName evidence="2">Nucleoside-diphosphate-sugar epimerase</fullName>
    </submittedName>
</protein>
<evidence type="ECO:0000313" key="3">
    <source>
        <dbReference type="Proteomes" id="UP000247569"/>
    </source>
</evidence>
<dbReference type="Gene3D" id="3.40.50.720">
    <property type="entry name" value="NAD(P)-binding Rossmann-like Domain"/>
    <property type="match status" value="1"/>
</dbReference>
<dbReference type="RefSeq" id="WP_040735193.1">
    <property type="nucleotide sequence ID" value="NZ_QJKF01000018.1"/>
</dbReference>
<dbReference type="SUPFAM" id="SSF51735">
    <property type="entry name" value="NAD(P)-binding Rossmann-fold domains"/>
    <property type="match status" value="1"/>
</dbReference>
<dbReference type="OrthoDB" id="8205493at2"/>
<evidence type="ECO:0000313" key="2">
    <source>
        <dbReference type="EMBL" id="PXX57395.1"/>
    </source>
</evidence>
<name>A0A318JR81_9NOCA</name>
<organism evidence="2 3">
    <name type="scientific">Nocardia tenerifensis</name>
    <dbReference type="NCBI Taxonomy" id="228006"/>
    <lineage>
        <taxon>Bacteria</taxon>
        <taxon>Bacillati</taxon>
        <taxon>Actinomycetota</taxon>
        <taxon>Actinomycetes</taxon>
        <taxon>Mycobacteriales</taxon>
        <taxon>Nocardiaceae</taxon>
        <taxon>Nocardia</taxon>
    </lineage>
</organism>
<reference evidence="2 3" key="1">
    <citation type="submission" date="2018-05" db="EMBL/GenBank/DDBJ databases">
        <title>Genomic Encyclopedia of Type Strains, Phase IV (KMG-IV): sequencing the most valuable type-strain genomes for metagenomic binning, comparative biology and taxonomic classification.</title>
        <authorList>
            <person name="Goeker M."/>
        </authorList>
    </citation>
    <scope>NUCLEOTIDE SEQUENCE [LARGE SCALE GENOMIC DNA]</scope>
    <source>
        <strain evidence="2 3">DSM 44704</strain>
    </source>
</reference>
<dbReference type="AlphaFoldDB" id="A0A318JR81"/>
<keyword evidence="3" id="KW-1185">Reference proteome</keyword>
<sequence length="315" mass="34955">MQTVLGAGGPIADELVKELHRNHTKDIRLVSRKPAQINDTDELVAADLTDAEATGRAVAGSQIAYLTVGLPLNSELWERQFPVIMRNVIDACAAHGTKLVFFDNTYMYPGTSAPQTESTAFAPNGRKGRVRGELATMLLEAVRADRVQGLIGRAPEFYGPGSTKSYTNSLVFDRIRAGKRPFVPVNAHTERSLIWTPAASRALALLGNTADAYGQTWHLPTDPNRQTYAQLIEIAGEVTGRKIGYTVLPMLAFRLGRHLVEPLDEMYELLDRYRDDNIFDSSKFAARFPDFQVTTYREGVTRILTGERLIESEPM</sequence>
<comment type="caution">
    <text evidence="2">The sequence shown here is derived from an EMBL/GenBank/DDBJ whole genome shotgun (WGS) entry which is preliminary data.</text>
</comment>